<dbReference type="GO" id="GO:0005506">
    <property type="term" value="F:iron ion binding"/>
    <property type="evidence" value="ECO:0007669"/>
    <property type="project" value="InterPro"/>
</dbReference>
<evidence type="ECO:0000256" key="7">
    <source>
        <dbReference type="ARBA" id="ARBA00022824"/>
    </source>
</evidence>
<keyword evidence="7" id="KW-0256">Endoplasmic reticulum</keyword>
<evidence type="ECO:0000256" key="12">
    <source>
        <dbReference type="ARBA" id="ARBA00023136"/>
    </source>
</evidence>
<proteinExistence type="inferred from homology"/>
<evidence type="ECO:0000256" key="9">
    <source>
        <dbReference type="ARBA" id="ARBA00023002"/>
    </source>
</evidence>
<dbReference type="GO" id="GO:0016705">
    <property type="term" value="F:oxidoreductase activity, acting on paired donors, with incorporation or reduction of molecular oxygen"/>
    <property type="evidence" value="ECO:0007669"/>
    <property type="project" value="InterPro"/>
</dbReference>
<keyword evidence="10" id="KW-0408">Iron</keyword>
<keyword evidence="6" id="KW-0479">Metal-binding</keyword>
<dbReference type="InParanoid" id="E2B5J5"/>
<feature type="transmembrane region" description="Helical" evidence="13">
    <location>
        <begin position="6"/>
        <end position="21"/>
    </location>
</feature>
<dbReference type="EMBL" id="GL445834">
    <property type="protein sequence ID" value="EFN89039.1"/>
    <property type="molecule type" value="Genomic_DNA"/>
</dbReference>
<comment type="subcellular location">
    <subcellularLocation>
        <location evidence="3">Endoplasmic reticulum membrane</location>
        <topology evidence="3">Peripheral membrane protein</topology>
    </subcellularLocation>
    <subcellularLocation>
        <location evidence="2">Microsome membrane</location>
        <topology evidence="2">Peripheral membrane protein</topology>
    </subcellularLocation>
</comment>
<sequence length="146" mass="17070">MVYTIIFSAIIGALAFYYFFFKNLSEFKNHGIPYVRPLPIVGNFGQTIIGKKSLGEVLKMLYDEYPKAKYIGMYDLHTPVIMLRDPELIKSIAIKHFNMFPNHRVLLRLDQDPFTSQTLFILRDEKAWRKRRTILSPAFTSSKMKS</sequence>
<keyword evidence="9" id="KW-0560">Oxidoreductase</keyword>
<dbReference type="GO" id="GO:0004497">
    <property type="term" value="F:monooxygenase activity"/>
    <property type="evidence" value="ECO:0007669"/>
    <property type="project" value="UniProtKB-KW"/>
</dbReference>
<dbReference type="AlphaFoldDB" id="E2B5J5"/>
<dbReference type="InterPro" id="IPR050476">
    <property type="entry name" value="Insect_CytP450_Detox"/>
</dbReference>
<gene>
    <name evidence="14" type="ORF">EAI_11364</name>
</gene>
<dbReference type="SUPFAM" id="SSF48264">
    <property type="entry name" value="Cytochrome P450"/>
    <property type="match status" value="1"/>
</dbReference>
<evidence type="ECO:0000256" key="8">
    <source>
        <dbReference type="ARBA" id="ARBA00022848"/>
    </source>
</evidence>
<dbReference type="InterPro" id="IPR001128">
    <property type="entry name" value="Cyt_P450"/>
</dbReference>
<dbReference type="PANTHER" id="PTHR24292:SF54">
    <property type="entry name" value="CYP9F3-RELATED"/>
    <property type="match status" value="1"/>
</dbReference>
<keyword evidence="12 13" id="KW-0472">Membrane</keyword>
<keyword evidence="13" id="KW-1133">Transmembrane helix</keyword>
<keyword evidence="8" id="KW-0492">Microsome</keyword>
<dbReference type="GO" id="GO:0005789">
    <property type="term" value="C:endoplasmic reticulum membrane"/>
    <property type="evidence" value="ECO:0007669"/>
    <property type="project" value="UniProtKB-SubCell"/>
</dbReference>
<keyword evidence="13" id="KW-0812">Transmembrane</keyword>
<evidence type="ECO:0000256" key="4">
    <source>
        <dbReference type="ARBA" id="ARBA00010617"/>
    </source>
</evidence>
<comment type="similarity">
    <text evidence="4">Belongs to the cytochrome P450 family.</text>
</comment>
<evidence type="ECO:0000256" key="2">
    <source>
        <dbReference type="ARBA" id="ARBA00004174"/>
    </source>
</evidence>
<dbReference type="Proteomes" id="UP000008237">
    <property type="component" value="Unassembled WGS sequence"/>
</dbReference>
<dbReference type="OrthoDB" id="2789670at2759"/>
<evidence type="ECO:0000313" key="15">
    <source>
        <dbReference type="Proteomes" id="UP000008237"/>
    </source>
</evidence>
<evidence type="ECO:0000256" key="6">
    <source>
        <dbReference type="ARBA" id="ARBA00022723"/>
    </source>
</evidence>
<keyword evidence="15" id="KW-1185">Reference proteome</keyword>
<evidence type="ECO:0000256" key="10">
    <source>
        <dbReference type="ARBA" id="ARBA00023004"/>
    </source>
</evidence>
<dbReference type="GO" id="GO:0020037">
    <property type="term" value="F:heme binding"/>
    <property type="evidence" value="ECO:0007669"/>
    <property type="project" value="InterPro"/>
</dbReference>
<evidence type="ECO:0000256" key="5">
    <source>
        <dbReference type="ARBA" id="ARBA00022617"/>
    </source>
</evidence>
<comment type="cofactor">
    <cofactor evidence="1">
        <name>heme</name>
        <dbReference type="ChEBI" id="CHEBI:30413"/>
    </cofactor>
</comment>
<evidence type="ECO:0000256" key="13">
    <source>
        <dbReference type="SAM" id="Phobius"/>
    </source>
</evidence>
<accession>E2B5J5</accession>
<reference evidence="14 15" key="1">
    <citation type="journal article" date="2010" name="Science">
        <title>Genomic comparison of the ants Camponotus floridanus and Harpegnathos saltator.</title>
        <authorList>
            <person name="Bonasio R."/>
            <person name="Zhang G."/>
            <person name="Ye C."/>
            <person name="Mutti N.S."/>
            <person name="Fang X."/>
            <person name="Qin N."/>
            <person name="Donahue G."/>
            <person name="Yang P."/>
            <person name="Li Q."/>
            <person name="Li C."/>
            <person name="Zhang P."/>
            <person name="Huang Z."/>
            <person name="Berger S.L."/>
            <person name="Reinberg D."/>
            <person name="Wang J."/>
            <person name="Liebig J."/>
        </authorList>
    </citation>
    <scope>NUCLEOTIDE SEQUENCE [LARGE SCALE GENOMIC DNA]</scope>
    <source>
        <strain evidence="14 15">R22 G/1</strain>
    </source>
</reference>
<name>E2B5J5_HARSA</name>
<dbReference type="Gene3D" id="1.10.630.10">
    <property type="entry name" value="Cytochrome P450"/>
    <property type="match status" value="1"/>
</dbReference>
<organism evidence="15">
    <name type="scientific">Harpegnathos saltator</name>
    <name type="common">Jerdon's jumping ant</name>
    <dbReference type="NCBI Taxonomy" id="610380"/>
    <lineage>
        <taxon>Eukaryota</taxon>
        <taxon>Metazoa</taxon>
        <taxon>Ecdysozoa</taxon>
        <taxon>Arthropoda</taxon>
        <taxon>Hexapoda</taxon>
        <taxon>Insecta</taxon>
        <taxon>Pterygota</taxon>
        <taxon>Neoptera</taxon>
        <taxon>Endopterygota</taxon>
        <taxon>Hymenoptera</taxon>
        <taxon>Apocrita</taxon>
        <taxon>Aculeata</taxon>
        <taxon>Formicoidea</taxon>
        <taxon>Formicidae</taxon>
        <taxon>Ponerinae</taxon>
        <taxon>Ponerini</taxon>
        <taxon>Harpegnathos</taxon>
    </lineage>
</organism>
<evidence type="ECO:0000256" key="3">
    <source>
        <dbReference type="ARBA" id="ARBA00004406"/>
    </source>
</evidence>
<dbReference type="PANTHER" id="PTHR24292">
    <property type="entry name" value="CYTOCHROME P450"/>
    <property type="match status" value="1"/>
</dbReference>
<keyword evidence="5" id="KW-0349">Heme</keyword>
<dbReference type="InterPro" id="IPR036396">
    <property type="entry name" value="Cyt_P450_sf"/>
</dbReference>
<evidence type="ECO:0000256" key="1">
    <source>
        <dbReference type="ARBA" id="ARBA00001971"/>
    </source>
</evidence>
<protein>
    <submittedName>
        <fullName evidence="14">Cytochrome P450 9e2</fullName>
    </submittedName>
</protein>
<dbReference type="Pfam" id="PF00067">
    <property type="entry name" value="p450"/>
    <property type="match status" value="1"/>
</dbReference>
<keyword evidence="11" id="KW-0503">Monooxygenase</keyword>
<evidence type="ECO:0000256" key="11">
    <source>
        <dbReference type="ARBA" id="ARBA00023033"/>
    </source>
</evidence>
<evidence type="ECO:0000313" key="14">
    <source>
        <dbReference type="EMBL" id="EFN89039.1"/>
    </source>
</evidence>